<reference evidence="2" key="1">
    <citation type="journal article" date="2019" name="Curr. Biol.">
        <title>Genome Sequence of Striga asiatica Provides Insight into the Evolution of Plant Parasitism.</title>
        <authorList>
            <person name="Yoshida S."/>
            <person name="Kim S."/>
            <person name="Wafula E.K."/>
            <person name="Tanskanen J."/>
            <person name="Kim Y.M."/>
            <person name="Honaas L."/>
            <person name="Yang Z."/>
            <person name="Spallek T."/>
            <person name="Conn C.E."/>
            <person name="Ichihashi Y."/>
            <person name="Cheong K."/>
            <person name="Cui S."/>
            <person name="Der J.P."/>
            <person name="Gundlach H."/>
            <person name="Jiao Y."/>
            <person name="Hori C."/>
            <person name="Ishida J.K."/>
            <person name="Kasahara H."/>
            <person name="Kiba T."/>
            <person name="Kim M.S."/>
            <person name="Koo N."/>
            <person name="Laohavisit A."/>
            <person name="Lee Y.H."/>
            <person name="Lumba S."/>
            <person name="McCourt P."/>
            <person name="Mortimer J.C."/>
            <person name="Mutuku J.M."/>
            <person name="Nomura T."/>
            <person name="Sasaki-Sekimoto Y."/>
            <person name="Seto Y."/>
            <person name="Wang Y."/>
            <person name="Wakatake T."/>
            <person name="Sakakibara H."/>
            <person name="Demura T."/>
            <person name="Yamaguchi S."/>
            <person name="Yoneyama K."/>
            <person name="Manabe R.I."/>
            <person name="Nelson D.C."/>
            <person name="Schulman A.H."/>
            <person name="Timko M.P."/>
            <person name="dePamphilis C.W."/>
            <person name="Choi D."/>
            <person name="Shirasu K."/>
        </authorList>
    </citation>
    <scope>NUCLEOTIDE SEQUENCE [LARGE SCALE GENOMIC DNA]</scope>
    <source>
        <strain evidence="2">cv. UVA1</strain>
    </source>
</reference>
<evidence type="ECO:0000313" key="2">
    <source>
        <dbReference type="Proteomes" id="UP000325081"/>
    </source>
</evidence>
<sequence length="127" mass="14950">MVFIPYPIEYVVSTFIELDVDLGRALGLFVNKKILRDNFKSMYFEKVQVYISGTRKQRKALFIEGVIGIVKAKVEKNVNNSGATIPFEVEFKGLTGMQWFWFGYWTSVEMLKMLREERRSLCFSFFF</sequence>
<comment type="caution">
    <text evidence="1">The sequence shown here is derived from an EMBL/GenBank/DDBJ whole genome shotgun (WGS) entry which is preliminary data.</text>
</comment>
<gene>
    <name evidence="1" type="ORF">STAS_17681</name>
</gene>
<accession>A0A5A7Q6U4</accession>
<dbReference type="EMBL" id="BKCP01006049">
    <property type="protein sequence ID" value="GER40969.1"/>
    <property type="molecule type" value="Genomic_DNA"/>
</dbReference>
<dbReference type="Proteomes" id="UP000325081">
    <property type="component" value="Unassembled WGS sequence"/>
</dbReference>
<evidence type="ECO:0000313" key="1">
    <source>
        <dbReference type="EMBL" id="GER40969.1"/>
    </source>
</evidence>
<proteinExistence type="predicted"/>
<keyword evidence="2" id="KW-1185">Reference proteome</keyword>
<protein>
    <submittedName>
        <fullName evidence="1">CTP synthase</fullName>
    </submittedName>
</protein>
<feature type="non-terminal residue" evidence="1">
    <location>
        <position position="127"/>
    </location>
</feature>
<dbReference type="AlphaFoldDB" id="A0A5A7Q6U4"/>
<organism evidence="1 2">
    <name type="scientific">Striga asiatica</name>
    <name type="common">Asiatic witchweed</name>
    <name type="synonym">Buchnera asiatica</name>
    <dbReference type="NCBI Taxonomy" id="4170"/>
    <lineage>
        <taxon>Eukaryota</taxon>
        <taxon>Viridiplantae</taxon>
        <taxon>Streptophyta</taxon>
        <taxon>Embryophyta</taxon>
        <taxon>Tracheophyta</taxon>
        <taxon>Spermatophyta</taxon>
        <taxon>Magnoliopsida</taxon>
        <taxon>eudicotyledons</taxon>
        <taxon>Gunneridae</taxon>
        <taxon>Pentapetalae</taxon>
        <taxon>asterids</taxon>
        <taxon>lamiids</taxon>
        <taxon>Lamiales</taxon>
        <taxon>Orobanchaceae</taxon>
        <taxon>Buchnereae</taxon>
        <taxon>Striga</taxon>
    </lineage>
</organism>
<name>A0A5A7Q6U4_STRAF</name>